<dbReference type="EnsemblPlants" id="OMERI02G30700.1">
    <property type="protein sequence ID" value="OMERI02G30700.1"/>
    <property type="gene ID" value="OMERI02G30700"/>
</dbReference>
<reference evidence="1" key="1">
    <citation type="submission" date="2015-04" db="UniProtKB">
        <authorList>
            <consortium name="EnsemblPlants"/>
        </authorList>
    </citation>
    <scope>IDENTIFICATION</scope>
</reference>
<keyword evidence="2" id="KW-1185">Reference proteome</keyword>
<dbReference type="Proteomes" id="UP000008021">
    <property type="component" value="Chromosome 2"/>
</dbReference>
<dbReference type="HOGENOM" id="CLU_2744278_0_0_1"/>
<name>A0A0E0CRA2_9ORYZ</name>
<evidence type="ECO:0000313" key="1">
    <source>
        <dbReference type="EnsemblPlants" id="OMERI02G30700.1"/>
    </source>
</evidence>
<organism evidence="1">
    <name type="scientific">Oryza meridionalis</name>
    <dbReference type="NCBI Taxonomy" id="40149"/>
    <lineage>
        <taxon>Eukaryota</taxon>
        <taxon>Viridiplantae</taxon>
        <taxon>Streptophyta</taxon>
        <taxon>Embryophyta</taxon>
        <taxon>Tracheophyta</taxon>
        <taxon>Spermatophyta</taxon>
        <taxon>Magnoliopsida</taxon>
        <taxon>Liliopsida</taxon>
        <taxon>Poales</taxon>
        <taxon>Poaceae</taxon>
        <taxon>BOP clade</taxon>
        <taxon>Oryzoideae</taxon>
        <taxon>Oryzeae</taxon>
        <taxon>Oryzinae</taxon>
        <taxon>Oryza</taxon>
    </lineage>
</organism>
<protein>
    <submittedName>
        <fullName evidence="1">Uncharacterized protein</fullName>
    </submittedName>
</protein>
<dbReference type="Gramene" id="OMERI02G30700.1">
    <property type="protein sequence ID" value="OMERI02G30700.1"/>
    <property type="gene ID" value="OMERI02G30700"/>
</dbReference>
<dbReference type="AlphaFoldDB" id="A0A0E0CRA2"/>
<proteinExistence type="predicted"/>
<sequence length="71" mass="7316">MAVAVAVRSGGGGGQERGRVKDLQSLLVPKGAHHPPHAVLSSLSLSPLCVFHRIRVAACALSVLRNLQPAG</sequence>
<accession>A0A0E0CRA2</accession>
<evidence type="ECO:0000313" key="2">
    <source>
        <dbReference type="Proteomes" id="UP000008021"/>
    </source>
</evidence>
<reference evidence="1" key="2">
    <citation type="submission" date="2018-05" db="EMBL/GenBank/DDBJ databases">
        <title>OmerRS3 (Oryza meridionalis Reference Sequence Version 3).</title>
        <authorList>
            <person name="Zhang J."/>
            <person name="Kudrna D."/>
            <person name="Lee S."/>
            <person name="Talag J."/>
            <person name="Welchert J."/>
            <person name="Wing R.A."/>
        </authorList>
    </citation>
    <scope>NUCLEOTIDE SEQUENCE [LARGE SCALE GENOMIC DNA]</scope>
    <source>
        <strain evidence="1">cv. OR44</strain>
    </source>
</reference>